<accession>A0A2Z7BG27</accession>
<sequence>MLRSRRWYELVARDTGTSRKRNQLQEKPVASKPVARETSRKKTSRKRNQSRENQSQEKPVNPNKLTSLVKSGLAPD</sequence>
<dbReference type="EMBL" id="KV005842">
    <property type="protein sequence ID" value="KZV33374.1"/>
    <property type="molecule type" value="Genomic_DNA"/>
</dbReference>
<feature type="compositionally biased region" description="Basic and acidic residues" evidence="1">
    <location>
        <begin position="1"/>
        <end position="12"/>
    </location>
</feature>
<dbReference type="AlphaFoldDB" id="A0A2Z7BG27"/>
<proteinExistence type="predicted"/>
<keyword evidence="3" id="KW-1185">Reference proteome</keyword>
<gene>
    <name evidence="2" type="ORF">F511_13179</name>
</gene>
<protein>
    <submittedName>
        <fullName evidence="2">Uncharacterized protein</fullName>
    </submittedName>
</protein>
<dbReference type="Proteomes" id="UP000250235">
    <property type="component" value="Unassembled WGS sequence"/>
</dbReference>
<evidence type="ECO:0000256" key="1">
    <source>
        <dbReference type="SAM" id="MobiDB-lite"/>
    </source>
</evidence>
<evidence type="ECO:0000313" key="3">
    <source>
        <dbReference type="Proteomes" id="UP000250235"/>
    </source>
</evidence>
<reference evidence="2 3" key="1">
    <citation type="journal article" date="2015" name="Proc. Natl. Acad. Sci. U.S.A.">
        <title>The resurrection genome of Boea hygrometrica: A blueprint for survival of dehydration.</title>
        <authorList>
            <person name="Xiao L."/>
            <person name="Yang G."/>
            <person name="Zhang L."/>
            <person name="Yang X."/>
            <person name="Zhao S."/>
            <person name="Ji Z."/>
            <person name="Zhou Q."/>
            <person name="Hu M."/>
            <person name="Wang Y."/>
            <person name="Chen M."/>
            <person name="Xu Y."/>
            <person name="Jin H."/>
            <person name="Xiao X."/>
            <person name="Hu G."/>
            <person name="Bao F."/>
            <person name="Hu Y."/>
            <person name="Wan P."/>
            <person name="Li L."/>
            <person name="Deng X."/>
            <person name="Kuang T."/>
            <person name="Xiang C."/>
            <person name="Zhu J.K."/>
            <person name="Oliver M.J."/>
            <person name="He Y."/>
        </authorList>
    </citation>
    <scope>NUCLEOTIDE SEQUENCE [LARGE SCALE GENOMIC DNA]</scope>
    <source>
        <strain evidence="3">cv. XS01</strain>
    </source>
</reference>
<name>A0A2Z7BG27_9LAMI</name>
<evidence type="ECO:0000313" key="2">
    <source>
        <dbReference type="EMBL" id="KZV33374.1"/>
    </source>
</evidence>
<feature type="compositionally biased region" description="Polar residues" evidence="1">
    <location>
        <begin position="51"/>
        <end position="69"/>
    </location>
</feature>
<feature type="region of interest" description="Disordered" evidence="1">
    <location>
        <begin position="1"/>
        <end position="76"/>
    </location>
</feature>
<organism evidence="2 3">
    <name type="scientific">Dorcoceras hygrometricum</name>
    <dbReference type="NCBI Taxonomy" id="472368"/>
    <lineage>
        <taxon>Eukaryota</taxon>
        <taxon>Viridiplantae</taxon>
        <taxon>Streptophyta</taxon>
        <taxon>Embryophyta</taxon>
        <taxon>Tracheophyta</taxon>
        <taxon>Spermatophyta</taxon>
        <taxon>Magnoliopsida</taxon>
        <taxon>eudicotyledons</taxon>
        <taxon>Gunneridae</taxon>
        <taxon>Pentapetalae</taxon>
        <taxon>asterids</taxon>
        <taxon>lamiids</taxon>
        <taxon>Lamiales</taxon>
        <taxon>Gesneriaceae</taxon>
        <taxon>Didymocarpoideae</taxon>
        <taxon>Trichosporeae</taxon>
        <taxon>Loxocarpinae</taxon>
        <taxon>Dorcoceras</taxon>
    </lineage>
</organism>